<evidence type="ECO:0000256" key="1">
    <source>
        <dbReference type="SAM" id="MobiDB-lite"/>
    </source>
</evidence>
<name>A0A1M5P889_9FLAO</name>
<evidence type="ECO:0000313" key="3">
    <source>
        <dbReference type="Proteomes" id="UP000184020"/>
    </source>
</evidence>
<keyword evidence="3" id="KW-1185">Reference proteome</keyword>
<accession>A0A1M5P889</accession>
<dbReference type="RefSeq" id="WP_170857235.1">
    <property type="nucleotide sequence ID" value="NZ_FQWF01000012.1"/>
</dbReference>
<dbReference type="Proteomes" id="UP000184020">
    <property type="component" value="Unassembled WGS sequence"/>
</dbReference>
<dbReference type="EMBL" id="FQWF01000012">
    <property type="protein sequence ID" value="SHG97639.1"/>
    <property type="molecule type" value="Genomic_DNA"/>
</dbReference>
<reference evidence="3" key="1">
    <citation type="submission" date="2016-11" db="EMBL/GenBank/DDBJ databases">
        <authorList>
            <person name="Varghese N."/>
            <person name="Submissions S."/>
        </authorList>
    </citation>
    <scope>NUCLEOTIDE SEQUENCE [LARGE SCALE GENOMIC DNA]</scope>
    <source>
        <strain evidence="3">DSM 17659</strain>
    </source>
</reference>
<feature type="region of interest" description="Disordered" evidence="1">
    <location>
        <begin position="1"/>
        <end position="47"/>
    </location>
</feature>
<protein>
    <submittedName>
        <fullName evidence="2">Uncharacterized protein</fullName>
    </submittedName>
</protein>
<sequence length="47" mass="5120">MAKAKKSTKKKDDPCWKGYNQLGTKTKGGKKVPNCVPKGKAKAKKSK</sequence>
<dbReference type="AlphaFoldDB" id="A0A1M5P889"/>
<proteinExistence type="predicted"/>
<organism evidence="2 3">
    <name type="scientific">Flavobacterium micromati</name>
    <dbReference type="NCBI Taxonomy" id="229205"/>
    <lineage>
        <taxon>Bacteria</taxon>
        <taxon>Pseudomonadati</taxon>
        <taxon>Bacteroidota</taxon>
        <taxon>Flavobacteriia</taxon>
        <taxon>Flavobacteriales</taxon>
        <taxon>Flavobacteriaceae</taxon>
        <taxon>Flavobacterium</taxon>
    </lineage>
</organism>
<evidence type="ECO:0000313" key="2">
    <source>
        <dbReference type="EMBL" id="SHG97639.1"/>
    </source>
</evidence>
<gene>
    <name evidence="2" type="ORF">SAMN05444372_11289</name>
</gene>